<dbReference type="AlphaFoldDB" id="A0A5A7T2N6"/>
<dbReference type="InterPro" id="IPR036397">
    <property type="entry name" value="RNaseH_sf"/>
</dbReference>
<dbReference type="GO" id="GO:0003676">
    <property type="term" value="F:nucleic acid binding"/>
    <property type="evidence" value="ECO:0007669"/>
    <property type="project" value="InterPro"/>
</dbReference>
<feature type="domain" description="Retrovirus-related Pol polyprotein from transposon TNT 1-94-like beta-barrel" evidence="6">
    <location>
        <begin position="134"/>
        <end position="209"/>
    </location>
</feature>
<dbReference type="GO" id="GO:0046872">
    <property type="term" value="F:metal ion binding"/>
    <property type="evidence" value="ECO:0007669"/>
    <property type="project" value="UniProtKB-KW"/>
</dbReference>
<reference evidence="7 8" key="1">
    <citation type="submission" date="2019-08" db="EMBL/GenBank/DDBJ databases">
        <title>Draft genome sequences of two oriental melons (Cucumis melo L. var makuwa).</title>
        <authorList>
            <person name="Kwon S.-Y."/>
        </authorList>
    </citation>
    <scope>NUCLEOTIDE SEQUENCE [LARGE SCALE GENOMIC DNA]</scope>
    <source>
        <strain evidence="8">cv. SW 3</strain>
        <tissue evidence="7">Leaf</tissue>
    </source>
</reference>
<evidence type="ECO:0000256" key="4">
    <source>
        <dbReference type="SAM" id="MobiDB-lite"/>
    </source>
</evidence>
<dbReference type="Pfam" id="PF22936">
    <property type="entry name" value="Pol_BBD"/>
    <property type="match status" value="1"/>
</dbReference>
<dbReference type="InterPro" id="IPR054722">
    <property type="entry name" value="PolX-like_BBD"/>
</dbReference>
<dbReference type="GO" id="GO:0008233">
    <property type="term" value="F:peptidase activity"/>
    <property type="evidence" value="ECO:0007669"/>
    <property type="project" value="UniProtKB-KW"/>
</dbReference>
<dbReference type="Gene3D" id="3.30.420.10">
    <property type="entry name" value="Ribonuclease H-like superfamily/Ribonuclease H"/>
    <property type="match status" value="1"/>
</dbReference>
<sequence length="546" mass="60921">MGDITKPTKQDKEDDSKFIERLEELDNKNHQIITWLSNTSIPAIHTQFDAFENAKEYYHKPSHILDNCPIKPPRPQSYSTRAKNFTKPRNSSVVAATSDNPTIPQFQISDLQSLLNQLISSSSSTLAVSPGNRWLFDSACCNHMTSNYSLMNTPSAAKSLPPIYAVDGNCMNITHIGTINTPSLNLPHTYCVPNLTFNLVSVGELCNLGLTVSFSPNGCQWHLRVGHASLEKLRHLISINHLNSTTKFVPFNCLNCKLAKQPALSFSTSTSISDKPFYLIHSDIWGPAPTSTGTLVQRSCPHTSQQNGRAERKHRHILDSVRALLLSASCPDKFWGEVALTSVYTINRLPSSVLQNISPFERLYGTPPNYSNLKTFGCACFSPLGNELAQSAPTSVTSDQSSITDGSLEPTPDTPHCRSTRVREPPIHLQDYHCFSTIVSFVEPTSYQEASTDPLWQKAMNDELQALEKMHTWDYVDLPPGKKPIGCKWIYKIKTHSDGTIERYKARLVAKGYSQEYGIDYEETFAPVARMMFVRTSSDGCQKCFS</sequence>
<proteinExistence type="predicted"/>
<evidence type="ECO:0000256" key="3">
    <source>
        <dbReference type="ARBA" id="ARBA00022801"/>
    </source>
</evidence>
<accession>A0A5A7T2N6</accession>
<evidence type="ECO:0000313" key="8">
    <source>
        <dbReference type="Proteomes" id="UP000321393"/>
    </source>
</evidence>
<dbReference type="InterPro" id="IPR012337">
    <property type="entry name" value="RNaseH-like_sf"/>
</dbReference>
<protein>
    <submittedName>
        <fullName evidence="7">Integrase, catalytic core</fullName>
    </submittedName>
</protein>
<dbReference type="GO" id="GO:0006508">
    <property type="term" value="P:proteolysis"/>
    <property type="evidence" value="ECO:0007669"/>
    <property type="project" value="UniProtKB-KW"/>
</dbReference>
<dbReference type="Proteomes" id="UP000321393">
    <property type="component" value="Unassembled WGS sequence"/>
</dbReference>
<organism evidence="7 8">
    <name type="scientific">Cucumis melo var. makuwa</name>
    <name type="common">Oriental melon</name>
    <dbReference type="NCBI Taxonomy" id="1194695"/>
    <lineage>
        <taxon>Eukaryota</taxon>
        <taxon>Viridiplantae</taxon>
        <taxon>Streptophyta</taxon>
        <taxon>Embryophyta</taxon>
        <taxon>Tracheophyta</taxon>
        <taxon>Spermatophyta</taxon>
        <taxon>Magnoliopsida</taxon>
        <taxon>eudicotyledons</taxon>
        <taxon>Gunneridae</taxon>
        <taxon>Pentapetalae</taxon>
        <taxon>rosids</taxon>
        <taxon>fabids</taxon>
        <taxon>Cucurbitales</taxon>
        <taxon>Cucurbitaceae</taxon>
        <taxon>Benincaseae</taxon>
        <taxon>Cucumis</taxon>
    </lineage>
</organism>
<dbReference type="PANTHER" id="PTHR42648">
    <property type="entry name" value="TRANSPOSASE, PUTATIVE-RELATED"/>
    <property type="match status" value="1"/>
</dbReference>
<keyword evidence="3" id="KW-0378">Hydrolase</keyword>
<keyword evidence="2" id="KW-0479">Metal-binding</keyword>
<feature type="domain" description="Reverse transcriptase Ty1/copia-type" evidence="5">
    <location>
        <begin position="471"/>
        <end position="535"/>
    </location>
</feature>
<dbReference type="SUPFAM" id="SSF53098">
    <property type="entry name" value="Ribonuclease H-like"/>
    <property type="match status" value="1"/>
</dbReference>
<evidence type="ECO:0000256" key="2">
    <source>
        <dbReference type="ARBA" id="ARBA00022723"/>
    </source>
</evidence>
<gene>
    <name evidence="7" type="ORF">E6C27_scaffold379G001550</name>
</gene>
<evidence type="ECO:0000313" key="7">
    <source>
        <dbReference type="EMBL" id="KAA0037233.1"/>
    </source>
</evidence>
<keyword evidence="1" id="KW-0645">Protease</keyword>
<comment type="caution">
    <text evidence="7">The sequence shown here is derived from an EMBL/GenBank/DDBJ whole genome shotgun (WGS) entry which is preliminary data.</text>
</comment>
<evidence type="ECO:0000259" key="6">
    <source>
        <dbReference type="Pfam" id="PF22936"/>
    </source>
</evidence>
<evidence type="ECO:0000256" key="1">
    <source>
        <dbReference type="ARBA" id="ARBA00022670"/>
    </source>
</evidence>
<feature type="compositionally biased region" description="Polar residues" evidence="4">
    <location>
        <begin position="391"/>
        <end position="405"/>
    </location>
</feature>
<dbReference type="EMBL" id="SSTE01019034">
    <property type="protein sequence ID" value="KAA0037233.1"/>
    <property type="molecule type" value="Genomic_DNA"/>
</dbReference>
<dbReference type="PANTHER" id="PTHR42648:SF31">
    <property type="entry name" value="RNA-DIRECTED DNA POLYMERASE"/>
    <property type="match status" value="1"/>
</dbReference>
<name>A0A5A7T2N6_CUCMM</name>
<feature type="region of interest" description="Disordered" evidence="4">
    <location>
        <begin position="391"/>
        <end position="419"/>
    </location>
</feature>
<feature type="compositionally biased region" description="Polar residues" evidence="4">
    <location>
        <begin position="76"/>
        <end position="97"/>
    </location>
</feature>
<dbReference type="OrthoDB" id="693274at2759"/>
<evidence type="ECO:0000259" key="5">
    <source>
        <dbReference type="Pfam" id="PF07727"/>
    </source>
</evidence>
<dbReference type="InterPro" id="IPR039537">
    <property type="entry name" value="Retrotran_Ty1/copia-like"/>
</dbReference>
<dbReference type="Pfam" id="PF07727">
    <property type="entry name" value="RVT_2"/>
    <property type="match status" value="1"/>
</dbReference>
<dbReference type="InterPro" id="IPR013103">
    <property type="entry name" value="RVT_2"/>
</dbReference>
<feature type="region of interest" description="Disordered" evidence="4">
    <location>
        <begin position="69"/>
        <end position="97"/>
    </location>
</feature>